<sequence length="82" mass="9491">SKFFFTARINLVPRRSSLIKEQKNKEIIFKKYIFSLNTSSSKLFVKSHMSVLIEDRSLEECTLKLGSFLANTLPYEILACLD</sequence>
<evidence type="ECO:0000313" key="2">
    <source>
        <dbReference type="Proteomes" id="UP000276133"/>
    </source>
</evidence>
<name>A0A3M7RMY4_BRAPC</name>
<organism evidence="1 2">
    <name type="scientific">Brachionus plicatilis</name>
    <name type="common">Marine rotifer</name>
    <name type="synonym">Brachionus muelleri</name>
    <dbReference type="NCBI Taxonomy" id="10195"/>
    <lineage>
        <taxon>Eukaryota</taxon>
        <taxon>Metazoa</taxon>
        <taxon>Spiralia</taxon>
        <taxon>Gnathifera</taxon>
        <taxon>Rotifera</taxon>
        <taxon>Eurotatoria</taxon>
        <taxon>Monogononta</taxon>
        <taxon>Pseudotrocha</taxon>
        <taxon>Ploima</taxon>
        <taxon>Brachionidae</taxon>
        <taxon>Brachionus</taxon>
    </lineage>
</organism>
<proteinExistence type="predicted"/>
<comment type="caution">
    <text evidence="1">The sequence shown here is derived from an EMBL/GenBank/DDBJ whole genome shotgun (WGS) entry which is preliminary data.</text>
</comment>
<dbReference type="Proteomes" id="UP000276133">
    <property type="component" value="Unassembled WGS sequence"/>
</dbReference>
<dbReference type="EMBL" id="REGN01003013">
    <property type="protein sequence ID" value="RNA24933.1"/>
    <property type="molecule type" value="Genomic_DNA"/>
</dbReference>
<protein>
    <submittedName>
        <fullName evidence="1">Uncharacterized protein</fullName>
    </submittedName>
</protein>
<keyword evidence="2" id="KW-1185">Reference proteome</keyword>
<gene>
    <name evidence="1" type="ORF">BpHYR1_054245</name>
</gene>
<evidence type="ECO:0000313" key="1">
    <source>
        <dbReference type="EMBL" id="RNA24933.1"/>
    </source>
</evidence>
<feature type="non-terminal residue" evidence="1">
    <location>
        <position position="1"/>
    </location>
</feature>
<dbReference type="AlphaFoldDB" id="A0A3M7RMY4"/>
<reference evidence="1 2" key="1">
    <citation type="journal article" date="2018" name="Sci. Rep.">
        <title>Genomic signatures of local adaptation to the degree of environmental predictability in rotifers.</title>
        <authorList>
            <person name="Franch-Gras L."/>
            <person name="Hahn C."/>
            <person name="Garcia-Roger E.M."/>
            <person name="Carmona M.J."/>
            <person name="Serra M."/>
            <person name="Gomez A."/>
        </authorList>
    </citation>
    <scope>NUCLEOTIDE SEQUENCE [LARGE SCALE GENOMIC DNA]</scope>
    <source>
        <strain evidence="1">HYR1</strain>
    </source>
</reference>
<accession>A0A3M7RMY4</accession>